<feature type="region of interest" description="Disordered" evidence="1">
    <location>
        <begin position="1"/>
        <end position="20"/>
    </location>
</feature>
<proteinExistence type="predicted"/>
<dbReference type="InterPro" id="IPR010466">
    <property type="entry name" value="DUF1058"/>
</dbReference>
<organism evidence="2 3">
    <name type="scientific">Brevundimonas vitisensis</name>
    <dbReference type="NCBI Taxonomy" id="2800818"/>
    <lineage>
        <taxon>Bacteria</taxon>
        <taxon>Pseudomonadati</taxon>
        <taxon>Pseudomonadota</taxon>
        <taxon>Alphaproteobacteria</taxon>
        <taxon>Caulobacterales</taxon>
        <taxon>Caulobacteraceae</taxon>
        <taxon>Brevundimonas</taxon>
    </lineage>
</organism>
<dbReference type="EMBL" id="CP067977">
    <property type="protein sequence ID" value="QQQ20050.1"/>
    <property type="molecule type" value="Genomic_DNA"/>
</dbReference>
<keyword evidence="3" id="KW-1185">Reference proteome</keyword>
<name>A0ABX7BRE1_9CAUL</name>
<sequence>MAGLMAGAVGTMPDGRPTPTELDVPRWISLKSDEVSARAGPGRDYRILWRYQVANLPIQVIAETREWRKVCDPEGSIVWIHRSVAKGSRSVFNGSSNEVPIRTGRDADAPLRARLSPRSLVSLEDCKEGWCRVRAGKIKGWVQADSVFGTQTTALCDAALPAGPRRR</sequence>
<evidence type="ECO:0000313" key="3">
    <source>
        <dbReference type="Proteomes" id="UP000595448"/>
    </source>
</evidence>
<evidence type="ECO:0000313" key="2">
    <source>
        <dbReference type="EMBL" id="QQQ20050.1"/>
    </source>
</evidence>
<gene>
    <name evidence="2" type="ORF">JIP62_07460</name>
</gene>
<dbReference type="Proteomes" id="UP000595448">
    <property type="component" value="Chromosome"/>
</dbReference>
<evidence type="ECO:0008006" key="4">
    <source>
        <dbReference type="Google" id="ProtNLM"/>
    </source>
</evidence>
<accession>A0ABX7BRE1</accession>
<dbReference type="Pfam" id="PF06347">
    <property type="entry name" value="SH3_4"/>
    <property type="match status" value="2"/>
</dbReference>
<protein>
    <recommendedName>
        <fullName evidence="4">SH3-like domain-containing protein</fullName>
    </recommendedName>
</protein>
<reference evidence="2 3" key="1">
    <citation type="submission" date="2021-01" db="EMBL/GenBank/DDBJ databases">
        <title>Brevundimonas vitis sp. nov., an bacterium isolated from grape (Vitis vinifera).</title>
        <authorList>
            <person name="Jiang L."/>
            <person name="Lee J."/>
        </authorList>
    </citation>
    <scope>NUCLEOTIDE SEQUENCE [LARGE SCALE GENOMIC DNA]</scope>
    <source>
        <strain evidence="2 3">GRTSA-9</strain>
    </source>
</reference>
<evidence type="ECO:0000256" key="1">
    <source>
        <dbReference type="SAM" id="MobiDB-lite"/>
    </source>
</evidence>